<evidence type="ECO:0000313" key="2">
    <source>
        <dbReference type="EMBL" id="CAN79660.1"/>
    </source>
</evidence>
<name>A5C483_VITVI</name>
<dbReference type="AlphaFoldDB" id="A5C483"/>
<organism evidence="2">
    <name type="scientific">Vitis vinifera</name>
    <name type="common">Grape</name>
    <dbReference type="NCBI Taxonomy" id="29760"/>
    <lineage>
        <taxon>Eukaryota</taxon>
        <taxon>Viridiplantae</taxon>
        <taxon>Streptophyta</taxon>
        <taxon>Embryophyta</taxon>
        <taxon>Tracheophyta</taxon>
        <taxon>Spermatophyta</taxon>
        <taxon>Magnoliopsida</taxon>
        <taxon>eudicotyledons</taxon>
        <taxon>Gunneridae</taxon>
        <taxon>Pentapetalae</taxon>
        <taxon>rosids</taxon>
        <taxon>Vitales</taxon>
        <taxon>Vitaceae</taxon>
        <taxon>Viteae</taxon>
        <taxon>Vitis</taxon>
    </lineage>
</organism>
<dbReference type="InterPro" id="IPR043502">
    <property type="entry name" value="DNA/RNA_pol_sf"/>
</dbReference>
<dbReference type="Pfam" id="PF07727">
    <property type="entry name" value="RVT_2"/>
    <property type="match status" value="1"/>
</dbReference>
<dbReference type="SUPFAM" id="SSF56672">
    <property type="entry name" value="DNA/RNA polymerases"/>
    <property type="match status" value="1"/>
</dbReference>
<dbReference type="EMBL" id="AM481760">
    <property type="protein sequence ID" value="CAN79660.1"/>
    <property type="molecule type" value="Genomic_DNA"/>
</dbReference>
<accession>A5C483</accession>
<sequence>MDVTFNKQQPFFFQSYLQGEPQSYLQREPFVEDKEFFPDLTLPHSKTNSSLESSPHNTLEFVPPEYIEKLESIIQRKEGENHSTPLKVYSRRMQPALESLHAPTIHPDKGIENQTISTPNDISNLDLPIVLRKEKRQCTQHPLSNFVSFENLSSSYRAFVSRLSSIKIPKSVQEALSDENWKKAMLEEMNALKKNNTWELVNLPKGKRKQFDVKNAFWHGDLEEETLRNKVCKLNKALYDLKQSPRAWFGRFAKAMKNIGYCQSQGDHNLFIRHSEKGRIIALIVYVDDIVVTGDDWEEMEKLKKKLANEFKIKDLGRLKYFLGIKVVHSKEGMVISQ</sequence>
<dbReference type="PANTHER" id="PTHR43383">
    <property type="entry name" value="NODULIN 6"/>
    <property type="match status" value="1"/>
</dbReference>
<dbReference type="PANTHER" id="PTHR43383:SF2">
    <property type="entry name" value="AMIDOHYDROLASE 2 FAMILY PROTEIN"/>
    <property type="match status" value="1"/>
</dbReference>
<dbReference type="InterPro" id="IPR013103">
    <property type="entry name" value="RVT_2"/>
</dbReference>
<gene>
    <name evidence="2" type="ORF">VITISV_004324</name>
</gene>
<reference evidence="2" key="1">
    <citation type="journal article" date="2007" name="PLoS ONE">
        <title>The first genome sequence of an elite grapevine cultivar (Pinot noir Vitis vinifera L.): coping with a highly heterozygous genome.</title>
        <authorList>
            <person name="Velasco R."/>
            <person name="Zharkikh A."/>
            <person name="Troggio M."/>
            <person name="Cartwright D.A."/>
            <person name="Cestaro A."/>
            <person name="Pruss D."/>
            <person name="Pindo M."/>
            <person name="FitzGerald L.M."/>
            <person name="Vezzulli S."/>
            <person name="Reid J."/>
            <person name="Malacarne G."/>
            <person name="Iliev D."/>
            <person name="Coppola G."/>
            <person name="Wardell B."/>
            <person name="Micheletti D."/>
            <person name="Macalma T."/>
            <person name="Facci M."/>
            <person name="Mitchell J.T."/>
            <person name="Perazzolli M."/>
            <person name="Eldredge G."/>
            <person name="Gatto P."/>
            <person name="Oyzerski R."/>
            <person name="Moretto M."/>
            <person name="Gutin N."/>
            <person name="Stefanini M."/>
            <person name="Chen Y."/>
            <person name="Segala C."/>
            <person name="Davenport C."/>
            <person name="Dematte L."/>
            <person name="Mraz A."/>
            <person name="Battilana J."/>
            <person name="Stormo K."/>
            <person name="Costa F."/>
            <person name="Tao Q."/>
            <person name="Si-Ammour A."/>
            <person name="Harkins T."/>
            <person name="Lackey A."/>
            <person name="Perbost C."/>
            <person name="Taillon B."/>
            <person name="Stella A."/>
            <person name="Solovyev V."/>
            <person name="Fawcett J.A."/>
            <person name="Sterck L."/>
            <person name="Vandepoele K."/>
            <person name="Grando S.M."/>
            <person name="Toppo S."/>
            <person name="Moser C."/>
            <person name="Lanchbury J."/>
            <person name="Bogden R."/>
            <person name="Skolnick M."/>
            <person name="Sgaramella V."/>
            <person name="Bhatnagar S.K."/>
            <person name="Fontana P."/>
            <person name="Gutin A."/>
            <person name="Van de Peer Y."/>
            <person name="Salamini F."/>
            <person name="Viola R."/>
        </authorList>
    </citation>
    <scope>NUCLEOTIDE SEQUENCE</scope>
</reference>
<evidence type="ECO:0000259" key="1">
    <source>
        <dbReference type="Pfam" id="PF07727"/>
    </source>
</evidence>
<feature type="domain" description="Reverse transcriptase Ty1/copia-type" evidence="1">
    <location>
        <begin position="211"/>
        <end position="338"/>
    </location>
</feature>
<proteinExistence type="predicted"/>
<protein>
    <recommendedName>
        <fullName evidence="1">Reverse transcriptase Ty1/copia-type domain-containing protein</fullName>
    </recommendedName>
</protein>